<reference evidence="2" key="2">
    <citation type="submission" date="2021-03" db="UniProtKB">
        <authorList>
            <consortium name="EnsemblPlants"/>
        </authorList>
    </citation>
    <scope>IDENTIFICATION</scope>
</reference>
<feature type="region of interest" description="Disordered" evidence="1">
    <location>
        <begin position="66"/>
        <end position="88"/>
    </location>
</feature>
<dbReference type="PANTHER" id="PTHR35132">
    <property type="entry name" value="SERINE/ARGININE REPETITIVE MATRIX-LIKE PROTEIN"/>
    <property type="match status" value="1"/>
</dbReference>
<evidence type="ECO:0000256" key="1">
    <source>
        <dbReference type="SAM" id="MobiDB-lite"/>
    </source>
</evidence>
<proteinExistence type="predicted"/>
<dbReference type="Gramene" id="AUR62021898-RA">
    <property type="protein sequence ID" value="AUR62021898-RA:cds"/>
    <property type="gene ID" value="AUR62021898"/>
</dbReference>
<reference evidence="2" key="1">
    <citation type="journal article" date="2017" name="Nature">
        <title>The genome of Chenopodium quinoa.</title>
        <authorList>
            <person name="Jarvis D.E."/>
            <person name="Ho Y.S."/>
            <person name="Lightfoot D.J."/>
            <person name="Schmoeckel S.M."/>
            <person name="Li B."/>
            <person name="Borm T.J.A."/>
            <person name="Ohyanagi H."/>
            <person name="Mineta K."/>
            <person name="Michell C.T."/>
            <person name="Saber N."/>
            <person name="Kharbatia N.M."/>
            <person name="Rupper R.R."/>
            <person name="Sharp A.R."/>
            <person name="Dally N."/>
            <person name="Boughton B.A."/>
            <person name="Woo Y.H."/>
            <person name="Gao G."/>
            <person name="Schijlen E.G.W.M."/>
            <person name="Guo X."/>
            <person name="Momin A.A."/>
            <person name="Negrao S."/>
            <person name="Al-Babili S."/>
            <person name="Gehring C."/>
            <person name="Roessner U."/>
            <person name="Jung C."/>
            <person name="Murphy K."/>
            <person name="Arold S.T."/>
            <person name="Gojobori T."/>
            <person name="van der Linden C.G."/>
            <person name="van Loo E.N."/>
            <person name="Jellen E.N."/>
            <person name="Maughan P.J."/>
            <person name="Tester M."/>
        </authorList>
    </citation>
    <scope>NUCLEOTIDE SEQUENCE [LARGE SCALE GENOMIC DNA]</scope>
    <source>
        <strain evidence="2">cv. PI 614886</strain>
    </source>
</reference>
<dbReference type="PANTHER" id="PTHR35132:SF1">
    <property type="entry name" value="SERINE_ARGININE REPETITIVE MATRIX-LIKE PROTEIN"/>
    <property type="match status" value="1"/>
</dbReference>
<feature type="compositionally biased region" description="Polar residues" evidence="1">
    <location>
        <begin position="1"/>
        <end position="15"/>
    </location>
</feature>
<sequence length="88" mass="9731">MESPSRTLTLSQPNHSLRRRRSSSDSVNSPEFEFSNTGCDPQSATLLSADELFSDGFLLPLHRLHPHQSVVPEPDTGPTDPDPCSRNE</sequence>
<evidence type="ECO:0000313" key="3">
    <source>
        <dbReference type="Proteomes" id="UP000596660"/>
    </source>
</evidence>
<dbReference type="AlphaFoldDB" id="A0A803M1R6"/>
<feature type="region of interest" description="Disordered" evidence="1">
    <location>
        <begin position="1"/>
        <end position="41"/>
    </location>
</feature>
<evidence type="ECO:0000313" key="2">
    <source>
        <dbReference type="EnsemblPlants" id="AUR62021898-RA:cds"/>
    </source>
</evidence>
<keyword evidence="3" id="KW-1185">Reference proteome</keyword>
<dbReference type="Proteomes" id="UP000596660">
    <property type="component" value="Unplaced"/>
</dbReference>
<organism evidence="2 3">
    <name type="scientific">Chenopodium quinoa</name>
    <name type="common">Quinoa</name>
    <dbReference type="NCBI Taxonomy" id="63459"/>
    <lineage>
        <taxon>Eukaryota</taxon>
        <taxon>Viridiplantae</taxon>
        <taxon>Streptophyta</taxon>
        <taxon>Embryophyta</taxon>
        <taxon>Tracheophyta</taxon>
        <taxon>Spermatophyta</taxon>
        <taxon>Magnoliopsida</taxon>
        <taxon>eudicotyledons</taxon>
        <taxon>Gunneridae</taxon>
        <taxon>Pentapetalae</taxon>
        <taxon>Caryophyllales</taxon>
        <taxon>Chenopodiaceae</taxon>
        <taxon>Chenopodioideae</taxon>
        <taxon>Atripliceae</taxon>
        <taxon>Chenopodium</taxon>
    </lineage>
</organism>
<dbReference type="EnsemblPlants" id="AUR62021898-RA">
    <property type="protein sequence ID" value="AUR62021898-RA:cds"/>
    <property type="gene ID" value="AUR62021898"/>
</dbReference>
<name>A0A803M1R6_CHEQI</name>
<accession>A0A803M1R6</accession>
<protein>
    <submittedName>
        <fullName evidence="2">Uncharacterized protein</fullName>
    </submittedName>
</protein>